<dbReference type="InterPro" id="IPR032675">
    <property type="entry name" value="LRR_dom_sf"/>
</dbReference>
<dbReference type="EMBL" id="JBANAX010000486">
    <property type="protein sequence ID" value="KAL1207105.1"/>
    <property type="molecule type" value="Genomic_DNA"/>
</dbReference>
<evidence type="ECO:0000313" key="2">
    <source>
        <dbReference type="EMBL" id="KAL1207105.1"/>
    </source>
</evidence>
<dbReference type="InterPro" id="IPR050232">
    <property type="entry name" value="FBL13/AtMIF1-like"/>
</dbReference>
<dbReference type="SMART" id="SM00579">
    <property type="entry name" value="FBD"/>
    <property type="match status" value="1"/>
</dbReference>
<dbReference type="Gene3D" id="3.80.10.10">
    <property type="entry name" value="Ribonuclease Inhibitor"/>
    <property type="match status" value="1"/>
</dbReference>
<evidence type="ECO:0000259" key="1">
    <source>
        <dbReference type="PROSITE" id="PS50181"/>
    </source>
</evidence>
<name>A0ABD1AZK2_CARAN</name>
<sequence>MENQNDTFSEFPDELLLKILSSLPSKDVVATSVLSKRWRSLWKEVNTFRYDGECPDRSLSRFQLFISRRSSVDILELKLNPHFKYEVINPLINMAVMRSLRELRIDMLYTCFKFPKSFNVFSQLETIILEKLSLVDVPSSNFFLPCIKSLHLLSVKFSGDESVRKLLSICPSLEDLVVKRSSYTNVMIFTIDVPTLTSLSIDNSAGKSRPKCVHGFVVNAPSLKCFSIRDSFSNYLRFENMPELVKASVNVVCDEPDKFLGSFASTQYLSLCSVTSQYLQTPYPPTSFLFLDRLELCSCSVEWWNLLTRILDDAPRLRVLQLKLYRKHCVQYQPDSAPWYKPDSTPECLLLHLEMFEWSQYKGTEQETQVAKYILANASCLKKGTFYSDSTEKREIFKELECVARGSKTCQLVFE</sequence>
<dbReference type="PANTHER" id="PTHR31900:SF34">
    <property type="entry name" value="EMB|CAB62440.1-RELATED"/>
    <property type="match status" value="1"/>
</dbReference>
<dbReference type="SMART" id="SM00256">
    <property type="entry name" value="FBOX"/>
    <property type="match status" value="1"/>
</dbReference>
<dbReference type="CDD" id="cd22160">
    <property type="entry name" value="F-box_AtFBL13-like"/>
    <property type="match status" value="1"/>
</dbReference>
<protein>
    <submittedName>
        <fullName evidence="2">FBD-associated F-box protein</fullName>
    </submittedName>
</protein>
<dbReference type="PANTHER" id="PTHR31900">
    <property type="entry name" value="F-BOX/RNI SUPERFAMILY PROTEIN-RELATED"/>
    <property type="match status" value="1"/>
</dbReference>
<organism evidence="2 3">
    <name type="scientific">Cardamine amara subsp. amara</name>
    <dbReference type="NCBI Taxonomy" id="228776"/>
    <lineage>
        <taxon>Eukaryota</taxon>
        <taxon>Viridiplantae</taxon>
        <taxon>Streptophyta</taxon>
        <taxon>Embryophyta</taxon>
        <taxon>Tracheophyta</taxon>
        <taxon>Spermatophyta</taxon>
        <taxon>Magnoliopsida</taxon>
        <taxon>eudicotyledons</taxon>
        <taxon>Gunneridae</taxon>
        <taxon>Pentapetalae</taxon>
        <taxon>rosids</taxon>
        <taxon>malvids</taxon>
        <taxon>Brassicales</taxon>
        <taxon>Brassicaceae</taxon>
        <taxon>Cardamineae</taxon>
        <taxon>Cardamine</taxon>
    </lineage>
</organism>
<dbReference type="Gene3D" id="1.20.1280.50">
    <property type="match status" value="1"/>
</dbReference>
<keyword evidence="3" id="KW-1185">Reference proteome</keyword>
<dbReference type="InterPro" id="IPR036047">
    <property type="entry name" value="F-box-like_dom_sf"/>
</dbReference>
<dbReference type="Pfam" id="PF07723">
    <property type="entry name" value="LRR_2"/>
    <property type="match status" value="1"/>
</dbReference>
<accession>A0ABD1AZK2</accession>
<dbReference type="SUPFAM" id="SSF81383">
    <property type="entry name" value="F-box domain"/>
    <property type="match status" value="1"/>
</dbReference>
<dbReference type="Pfam" id="PF00646">
    <property type="entry name" value="F-box"/>
    <property type="match status" value="1"/>
</dbReference>
<comment type="caution">
    <text evidence="2">The sequence shown here is derived from an EMBL/GenBank/DDBJ whole genome shotgun (WGS) entry which is preliminary data.</text>
</comment>
<dbReference type="Pfam" id="PF08387">
    <property type="entry name" value="FBD"/>
    <property type="match status" value="1"/>
</dbReference>
<reference evidence="2 3" key="1">
    <citation type="submission" date="2024-04" db="EMBL/GenBank/DDBJ databases">
        <title>Genome assembly C_amara_ONT_v2.</title>
        <authorList>
            <person name="Yant L."/>
            <person name="Moore C."/>
            <person name="Slenker M."/>
        </authorList>
    </citation>
    <scope>NUCLEOTIDE SEQUENCE [LARGE SCALE GENOMIC DNA]</scope>
    <source>
        <tissue evidence="2">Leaf</tissue>
    </source>
</reference>
<evidence type="ECO:0000313" key="3">
    <source>
        <dbReference type="Proteomes" id="UP001558713"/>
    </source>
</evidence>
<dbReference type="AlphaFoldDB" id="A0ABD1AZK2"/>
<dbReference type="InterPro" id="IPR006566">
    <property type="entry name" value="FBD"/>
</dbReference>
<proteinExistence type="predicted"/>
<dbReference type="SUPFAM" id="SSF52047">
    <property type="entry name" value="RNI-like"/>
    <property type="match status" value="1"/>
</dbReference>
<dbReference type="InterPro" id="IPR013101">
    <property type="entry name" value="LRR_PRU1-like"/>
</dbReference>
<dbReference type="InterPro" id="IPR053781">
    <property type="entry name" value="F-box_AtFBL13-like"/>
</dbReference>
<gene>
    <name evidence="2" type="ORF">V5N11_004311</name>
</gene>
<dbReference type="PROSITE" id="PS50181">
    <property type="entry name" value="FBOX"/>
    <property type="match status" value="1"/>
</dbReference>
<dbReference type="Proteomes" id="UP001558713">
    <property type="component" value="Unassembled WGS sequence"/>
</dbReference>
<feature type="domain" description="F-box" evidence="1">
    <location>
        <begin position="5"/>
        <end position="51"/>
    </location>
</feature>
<dbReference type="InterPro" id="IPR001810">
    <property type="entry name" value="F-box_dom"/>
</dbReference>